<evidence type="ECO:0000313" key="4">
    <source>
        <dbReference type="Proteomes" id="UP000229916"/>
    </source>
</evidence>
<dbReference type="PANTHER" id="PTHR42879:SF2">
    <property type="entry name" value="3-OXOACYL-[ACYL-CARRIER-PROTEIN] REDUCTASE FABG"/>
    <property type="match status" value="1"/>
</dbReference>
<feature type="non-terminal residue" evidence="3">
    <location>
        <position position="253"/>
    </location>
</feature>
<dbReference type="NCBIfam" id="NF009466">
    <property type="entry name" value="PRK12826.1-2"/>
    <property type="match status" value="1"/>
</dbReference>
<gene>
    <name evidence="3" type="ORF">COS81_02810</name>
</gene>
<dbReference type="PRINTS" id="PR00080">
    <property type="entry name" value="SDRFAMILY"/>
</dbReference>
<dbReference type="NCBIfam" id="NF005559">
    <property type="entry name" value="PRK07231.1"/>
    <property type="match status" value="1"/>
</dbReference>
<comment type="similarity">
    <text evidence="1">Belongs to the short-chain dehydrogenases/reductases (SDR) family.</text>
</comment>
<name>A0A2M7AN10_UNCKA</name>
<evidence type="ECO:0000259" key="2">
    <source>
        <dbReference type="SMART" id="SM00822"/>
    </source>
</evidence>
<protein>
    <submittedName>
        <fullName evidence="3">Beta-ketoacyl-ACP reductase</fullName>
    </submittedName>
</protein>
<dbReference type="FunFam" id="3.40.50.720:FF:000084">
    <property type="entry name" value="Short-chain dehydrogenase reductase"/>
    <property type="match status" value="1"/>
</dbReference>
<dbReference type="InterPro" id="IPR050259">
    <property type="entry name" value="SDR"/>
</dbReference>
<dbReference type="SUPFAM" id="SSF51735">
    <property type="entry name" value="NAD(P)-binding Rossmann-fold domains"/>
    <property type="match status" value="1"/>
</dbReference>
<feature type="domain" description="Ketoreductase" evidence="2">
    <location>
        <begin position="7"/>
        <end position="202"/>
    </location>
</feature>
<dbReference type="EMBL" id="PEWD01000058">
    <property type="protein sequence ID" value="PIU68747.1"/>
    <property type="molecule type" value="Genomic_DNA"/>
</dbReference>
<dbReference type="Gene3D" id="3.40.50.720">
    <property type="entry name" value="NAD(P)-binding Rossmann-like Domain"/>
    <property type="match status" value="1"/>
</dbReference>
<dbReference type="AlphaFoldDB" id="A0A2M7AN10"/>
<accession>A0A2M7AN10</accession>
<dbReference type="SMART" id="SM00822">
    <property type="entry name" value="PKS_KR"/>
    <property type="match status" value="1"/>
</dbReference>
<organism evidence="3 4">
    <name type="scientific">candidate division WWE3 bacterium CG06_land_8_20_14_3_00_42_16</name>
    <dbReference type="NCBI Taxonomy" id="1975083"/>
    <lineage>
        <taxon>Bacteria</taxon>
        <taxon>Katanobacteria</taxon>
    </lineage>
</organism>
<sequence>MFDLNGKKALVTGASRGIGKGIALCLAKAGADVVVNYRSKQEEAEEVVAEIKKMGRQAFSVQADVSQKEEVVRMMGEVTAKFGSLDILVNNAGVLGFSPLSEMTDEEWDRVLDVNLRGYFLVTREAVKVMLKEKGWGRRIINIASIASGQVGIGFANGSHYDASKGGIIAFSESIAAELAPQGINVNCIAPGLIDTDMVSGMMQDEKVKQGFLARIPRGRAGSPEDIGAAAVFLASEEADYVCGTVLYVDGGY</sequence>
<dbReference type="Proteomes" id="UP000229916">
    <property type="component" value="Unassembled WGS sequence"/>
</dbReference>
<proteinExistence type="inferred from homology"/>
<comment type="caution">
    <text evidence="3">The sequence shown here is derived from an EMBL/GenBank/DDBJ whole genome shotgun (WGS) entry which is preliminary data.</text>
</comment>
<dbReference type="InterPro" id="IPR057326">
    <property type="entry name" value="KR_dom"/>
</dbReference>
<evidence type="ECO:0000313" key="3">
    <source>
        <dbReference type="EMBL" id="PIU68747.1"/>
    </source>
</evidence>
<dbReference type="PRINTS" id="PR00081">
    <property type="entry name" value="GDHRDH"/>
</dbReference>
<dbReference type="InterPro" id="IPR036291">
    <property type="entry name" value="NAD(P)-bd_dom_sf"/>
</dbReference>
<dbReference type="Pfam" id="PF13561">
    <property type="entry name" value="adh_short_C2"/>
    <property type="match status" value="1"/>
</dbReference>
<dbReference type="PANTHER" id="PTHR42879">
    <property type="entry name" value="3-OXOACYL-(ACYL-CARRIER-PROTEIN) REDUCTASE"/>
    <property type="match status" value="1"/>
</dbReference>
<dbReference type="InterPro" id="IPR002347">
    <property type="entry name" value="SDR_fam"/>
</dbReference>
<reference evidence="4" key="1">
    <citation type="submission" date="2017-09" db="EMBL/GenBank/DDBJ databases">
        <title>Depth-based differentiation of microbial function through sediment-hosted aquifers and enrichment of novel symbionts in the deep terrestrial subsurface.</title>
        <authorList>
            <person name="Probst A.J."/>
            <person name="Ladd B."/>
            <person name="Jarett J.K."/>
            <person name="Geller-Mcgrath D.E."/>
            <person name="Sieber C.M.K."/>
            <person name="Emerson J.B."/>
            <person name="Anantharaman K."/>
            <person name="Thomas B.C."/>
            <person name="Malmstrom R."/>
            <person name="Stieglmeier M."/>
            <person name="Klingl A."/>
            <person name="Woyke T."/>
            <person name="Ryan C.M."/>
            <person name="Banfield J.F."/>
        </authorList>
    </citation>
    <scope>NUCLEOTIDE SEQUENCE [LARGE SCALE GENOMIC DNA]</scope>
</reference>
<evidence type="ECO:0000256" key="1">
    <source>
        <dbReference type="ARBA" id="ARBA00006484"/>
    </source>
</evidence>